<evidence type="ECO:0000313" key="7">
    <source>
        <dbReference type="Proteomes" id="UP000256970"/>
    </source>
</evidence>
<dbReference type="EMBL" id="FNXT01000103">
    <property type="protein sequence ID" value="SZX60791.1"/>
    <property type="molecule type" value="Genomic_DNA"/>
</dbReference>
<reference evidence="6 7" key="1">
    <citation type="submission" date="2016-10" db="EMBL/GenBank/DDBJ databases">
        <authorList>
            <person name="Cai Z."/>
        </authorList>
    </citation>
    <scope>NUCLEOTIDE SEQUENCE [LARGE SCALE GENOMIC DNA]</scope>
</reference>
<dbReference type="Proteomes" id="UP000256970">
    <property type="component" value="Unassembled WGS sequence"/>
</dbReference>
<dbReference type="PIRSF" id="PIRSF015952">
    <property type="entry name" value="U3snoRNP11"/>
    <property type="match status" value="1"/>
</dbReference>
<evidence type="ECO:0000313" key="6">
    <source>
        <dbReference type="EMBL" id="SZX60791.1"/>
    </source>
</evidence>
<comment type="subcellular location">
    <subcellularLocation>
        <location evidence="1 5">Nucleus</location>
        <location evidence="1 5">Nucleolus</location>
    </subcellularLocation>
</comment>
<organism evidence="6 7">
    <name type="scientific">Tetradesmus obliquus</name>
    <name type="common">Green alga</name>
    <name type="synonym">Acutodesmus obliquus</name>
    <dbReference type="NCBI Taxonomy" id="3088"/>
    <lineage>
        <taxon>Eukaryota</taxon>
        <taxon>Viridiplantae</taxon>
        <taxon>Chlorophyta</taxon>
        <taxon>core chlorophytes</taxon>
        <taxon>Chlorophyceae</taxon>
        <taxon>CS clade</taxon>
        <taxon>Sphaeropleales</taxon>
        <taxon>Scenedesmaceae</taxon>
        <taxon>Tetradesmus</taxon>
    </lineage>
</organism>
<dbReference type="STRING" id="3088.A0A383V6N4"/>
<dbReference type="GO" id="GO:0006364">
    <property type="term" value="P:rRNA processing"/>
    <property type="evidence" value="ECO:0007669"/>
    <property type="project" value="UniProtKB-UniRule"/>
</dbReference>
<dbReference type="PANTHER" id="PTHR12838">
    <property type="entry name" value="U3 SMALL NUCLEOLAR RNA-ASSOCIATED PROTEIN 11"/>
    <property type="match status" value="1"/>
</dbReference>
<accession>A0A383V6N4</accession>
<comment type="function">
    <text evidence="5">Involved in nucleolar processing of pre-18S ribosomal RNA.</text>
</comment>
<dbReference type="AlphaFoldDB" id="A0A383V6N4"/>
<evidence type="ECO:0000256" key="3">
    <source>
        <dbReference type="ARBA" id="ARBA00022552"/>
    </source>
</evidence>
<keyword evidence="3 5" id="KW-0698">rRNA processing</keyword>
<comment type="subunit">
    <text evidence="5">Component of the ribosomal small subunit (SSU) processome.</text>
</comment>
<sequence>MSSLANAIKRKTHKERSQPAARRKYGLLEKKKDYLLRAKDYHKKDKTIKHLQSKAEQRNPDEFYFAMEKAQTKDGVHIQRSTEANKYSQQELLLMKTQDAKYLGLKSRTEAAKAEKLKESLHFIGMAPQNKHTVFVDSAAEAASFKAAQFFDTPAELLGRAYNRPRNAQLQQQQAAPSTATAERVERRKASAYRELSQRLERQQKLAGLASKMAMDKELMGKGRKRKLADADGSSQPVYRWKRERKK</sequence>
<keyword evidence="7" id="KW-1185">Reference proteome</keyword>
<evidence type="ECO:0000256" key="5">
    <source>
        <dbReference type="PIRNR" id="PIRNR015952"/>
    </source>
</evidence>
<comment type="similarity">
    <text evidence="2 5">Belongs to the UTP11 family.</text>
</comment>
<dbReference type="GO" id="GO:0032040">
    <property type="term" value="C:small-subunit processome"/>
    <property type="evidence" value="ECO:0007669"/>
    <property type="project" value="UniProtKB-UniRule"/>
</dbReference>
<dbReference type="OrthoDB" id="29058at2759"/>
<proteinExistence type="inferred from homology"/>
<name>A0A383V6N4_TETOB</name>
<evidence type="ECO:0000256" key="2">
    <source>
        <dbReference type="ARBA" id="ARBA00008105"/>
    </source>
</evidence>
<dbReference type="InterPro" id="IPR007144">
    <property type="entry name" value="SSU_processome_Utp11"/>
</dbReference>
<keyword evidence="4 5" id="KW-0539">Nucleus</keyword>
<gene>
    <name evidence="6" type="ORF">BQ4739_LOCUS1324</name>
</gene>
<dbReference type="PANTHER" id="PTHR12838:SF0">
    <property type="entry name" value="U3 SMALL NUCLEOLAR RNA-ASSOCIATED PROTEIN 11-RELATED"/>
    <property type="match status" value="1"/>
</dbReference>
<dbReference type="Pfam" id="PF03998">
    <property type="entry name" value="Utp11"/>
    <property type="match status" value="1"/>
</dbReference>
<evidence type="ECO:0000256" key="1">
    <source>
        <dbReference type="ARBA" id="ARBA00004604"/>
    </source>
</evidence>
<protein>
    <recommendedName>
        <fullName evidence="5">U3 small nucleolar RNA-associated protein 11</fullName>
        <shortName evidence="5">U3 snoRNA-associated protein 11</shortName>
    </recommendedName>
</protein>
<evidence type="ECO:0000256" key="4">
    <source>
        <dbReference type="ARBA" id="ARBA00023242"/>
    </source>
</evidence>